<dbReference type="InterPro" id="IPR024054">
    <property type="entry name" value="TIF2_asu_middle_sf"/>
</dbReference>
<keyword evidence="2" id="KW-0396">Initiation factor</keyword>
<evidence type="ECO:0000256" key="4">
    <source>
        <dbReference type="ARBA" id="ARBA00022917"/>
    </source>
</evidence>
<protein>
    <recommendedName>
        <fullName evidence="5">S1 motif domain-containing protein</fullName>
    </recommendedName>
</protein>
<dbReference type="FunFam" id="1.10.150.190:FF:000003">
    <property type="entry name" value="Eukaryotic translation initiation factor 2 subunit alpha"/>
    <property type="match status" value="1"/>
</dbReference>
<evidence type="ECO:0000313" key="6">
    <source>
        <dbReference type="EMBL" id="CAE0151080.1"/>
    </source>
</evidence>
<dbReference type="FunFam" id="2.40.50.140:FF:000015">
    <property type="entry name" value="Eukaryotic translation initiation factor 2 subunit alpha"/>
    <property type="match status" value="1"/>
</dbReference>
<dbReference type="InterPro" id="IPR011488">
    <property type="entry name" value="TIF_2_asu"/>
</dbReference>
<dbReference type="Gene3D" id="1.10.150.190">
    <property type="entry name" value="Translation initiation factor 2, subunit 1, domain 2"/>
    <property type="match status" value="1"/>
</dbReference>
<dbReference type="SUPFAM" id="SSF116742">
    <property type="entry name" value="eIF2alpha middle domain-like"/>
    <property type="match status" value="1"/>
</dbReference>
<evidence type="ECO:0000256" key="3">
    <source>
        <dbReference type="ARBA" id="ARBA00022553"/>
    </source>
</evidence>
<dbReference type="GO" id="GO:0003743">
    <property type="term" value="F:translation initiation factor activity"/>
    <property type="evidence" value="ECO:0007669"/>
    <property type="project" value="UniProtKB-KW"/>
</dbReference>
<proteinExistence type="inferred from homology"/>
<dbReference type="CDD" id="cd04452">
    <property type="entry name" value="S1_IF2_alpha"/>
    <property type="match status" value="1"/>
</dbReference>
<reference evidence="6" key="1">
    <citation type="submission" date="2021-01" db="EMBL/GenBank/DDBJ databases">
        <authorList>
            <person name="Corre E."/>
            <person name="Pelletier E."/>
            <person name="Niang G."/>
            <person name="Scheremetjew M."/>
            <person name="Finn R."/>
            <person name="Kale V."/>
            <person name="Holt S."/>
            <person name="Cochrane G."/>
            <person name="Meng A."/>
            <person name="Brown T."/>
            <person name="Cohen L."/>
        </authorList>
    </citation>
    <scope>NUCLEOTIDE SEQUENCE</scope>
    <source>
        <strain evidence="6">RCC927</strain>
    </source>
</reference>
<dbReference type="EMBL" id="HBHY01020471">
    <property type="protein sequence ID" value="CAE0151080.1"/>
    <property type="molecule type" value="Transcribed_RNA"/>
</dbReference>
<dbReference type="SUPFAM" id="SSF50249">
    <property type="entry name" value="Nucleic acid-binding proteins"/>
    <property type="match status" value="1"/>
</dbReference>
<dbReference type="InterPro" id="IPR012340">
    <property type="entry name" value="NA-bd_OB-fold"/>
</dbReference>
<dbReference type="Gene3D" id="2.40.50.140">
    <property type="entry name" value="Nucleic acid-binding proteins"/>
    <property type="match status" value="1"/>
</dbReference>
<feature type="domain" description="S1 motif" evidence="5">
    <location>
        <begin position="1"/>
        <end position="59"/>
    </location>
</feature>
<gene>
    <name evidence="6" type="ORF">PSIN1315_LOCUS13084</name>
</gene>
<dbReference type="Pfam" id="PF07541">
    <property type="entry name" value="EIF_2_alpha"/>
    <property type="match status" value="1"/>
</dbReference>
<accession>A0A7S3C398</accession>
<dbReference type="SUPFAM" id="SSF110993">
    <property type="entry name" value="eIF-2-alpha, C-terminal domain"/>
    <property type="match status" value="1"/>
</dbReference>
<dbReference type="InterPro" id="IPR044126">
    <property type="entry name" value="S1_IF2_alpha"/>
</dbReference>
<evidence type="ECO:0000259" key="5">
    <source>
        <dbReference type="PROSITE" id="PS50126"/>
    </source>
</evidence>
<comment type="similarity">
    <text evidence="1">Belongs to the eIF-2-alpha family.</text>
</comment>
<dbReference type="Gene3D" id="3.30.70.1130">
    <property type="entry name" value="EIF_2_alpha"/>
    <property type="match status" value="1"/>
</dbReference>
<name>A0A7S3C398_9VIRI</name>
<dbReference type="GO" id="GO:0043022">
    <property type="term" value="F:ribosome binding"/>
    <property type="evidence" value="ECO:0007669"/>
    <property type="project" value="TreeGrafter"/>
</dbReference>
<dbReference type="PANTHER" id="PTHR10602">
    <property type="entry name" value="EUKARYOTIC TRANSLATION INITIATION FACTOR 2 SUBUNIT 1"/>
    <property type="match status" value="1"/>
</dbReference>
<dbReference type="InterPro" id="IPR003029">
    <property type="entry name" value="S1_domain"/>
</dbReference>
<dbReference type="PANTHER" id="PTHR10602:SF0">
    <property type="entry name" value="EUKARYOTIC TRANSLATION INITIATION FACTOR 2 SUBUNIT 1"/>
    <property type="match status" value="1"/>
</dbReference>
<evidence type="ECO:0000256" key="2">
    <source>
        <dbReference type="ARBA" id="ARBA00022540"/>
    </source>
</evidence>
<dbReference type="InterPro" id="IPR024055">
    <property type="entry name" value="TIF2_asu_C"/>
</dbReference>
<dbReference type="GO" id="GO:0005850">
    <property type="term" value="C:eukaryotic translation initiation factor 2 complex"/>
    <property type="evidence" value="ECO:0007669"/>
    <property type="project" value="TreeGrafter"/>
</dbReference>
<dbReference type="Pfam" id="PF00575">
    <property type="entry name" value="S1"/>
    <property type="match status" value="1"/>
</dbReference>
<keyword evidence="3" id="KW-0597">Phosphoprotein</keyword>
<dbReference type="GO" id="GO:0033290">
    <property type="term" value="C:eukaryotic 48S preinitiation complex"/>
    <property type="evidence" value="ECO:0007669"/>
    <property type="project" value="TreeGrafter"/>
</dbReference>
<dbReference type="AlphaFoldDB" id="A0A7S3C398"/>
<organism evidence="6">
    <name type="scientific">Prasinoderma singulare</name>
    <dbReference type="NCBI Taxonomy" id="676789"/>
    <lineage>
        <taxon>Eukaryota</taxon>
        <taxon>Viridiplantae</taxon>
        <taxon>Prasinodermophyta</taxon>
        <taxon>Prasinodermophyceae</taxon>
        <taxon>Prasinodermales</taxon>
        <taxon>Prasinodermaceae</taxon>
        <taxon>Prasinoderma</taxon>
    </lineage>
</organism>
<sequence length="286" mass="31861">MGAYVSLLEYNNIEGMILLSELSRRRIRSIGKLLKVGRQEPVMVLRVDKEKGYIDLSKRRVSPEDVEAAEAKYNKSKTVHSIMRHVAETESVNLEKLYERVGWPLYQKYGHAYEAFKLAVQEPSAVLDSLKYVDETGQETAALEPSVREALLKGIRRKMTPQPLKIRADVELTCFDFDGVLRIQEAMRSAMSVSTSEIQVKVMLVASPLYVVATSTLNKDDGLSLLEKAIGALSSIEGVRVTVKEAPRVVSAHDDRLLAKHLEELAAAENDEIENDIHGMGALPTP</sequence>
<dbReference type="GO" id="GO:0003723">
    <property type="term" value="F:RNA binding"/>
    <property type="evidence" value="ECO:0007669"/>
    <property type="project" value="InterPro"/>
</dbReference>
<evidence type="ECO:0000256" key="1">
    <source>
        <dbReference type="ARBA" id="ARBA00007223"/>
    </source>
</evidence>
<keyword evidence="4" id="KW-0648">Protein biosynthesis</keyword>
<dbReference type="PROSITE" id="PS50126">
    <property type="entry name" value="S1"/>
    <property type="match status" value="1"/>
</dbReference>